<dbReference type="SUPFAM" id="SSF52467">
    <property type="entry name" value="DHS-like NAD/FAD-binding domain"/>
    <property type="match status" value="1"/>
</dbReference>
<dbReference type="Gene3D" id="3.40.50.1220">
    <property type="entry name" value="TPP-binding domain"/>
    <property type="match status" value="1"/>
</dbReference>
<dbReference type="InterPro" id="IPR003000">
    <property type="entry name" value="Sirtuin"/>
</dbReference>
<dbReference type="Proteomes" id="UP000633814">
    <property type="component" value="Unassembled WGS sequence"/>
</dbReference>
<evidence type="ECO:0000313" key="7">
    <source>
        <dbReference type="Proteomes" id="UP000633814"/>
    </source>
</evidence>
<dbReference type="Gene3D" id="3.30.1600.10">
    <property type="entry name" value="SIR2/SIRT2 'Small Domain"/>
    <property type="match status" value="1"/>
</dbReference>
<dbReference type="EC" id="2.3.1.286" evidence="1"/>
<dbReference type="Pfam" id="PF02146">
    <property type="entry name" value="SIR2"/>
    <property type="match status" value="1"/>
</dbReference>
<reference evidence="6 7" key="1">
    <citation type="submission" date="2021-10" db="EMBL/GenBank/DDBJ databases">
        <title>Alishewanella koreense sp. nov. isolated from seawater of southwestern coast in South Korea and the proposal for the reclassification of Rheinheimera perlucida and Rheinheimera tuosuensis as Arsukibacterium perlucida and Arsukibacterium tuosuensis.</title>
        <authorList>
            <person name="Kim K.H."/>
            <person name="Ruan W."/>
            <person name="Kim K.R."/>
            <person name="Baek J.H."/>
            <person name="Jeon C.O."/>
        </authorList>
    </citation>
    <scope>NUCLEOTIDE SEQUENCE [LARGE SCALE GENOMIC DNA]</scope>
    <source>
        <strain evidence="6 7">16-MA</strain>
    </source>
</reference>
<accession>A0ABS8C2S9</accession>
<evidence type="ECO:0000256" key="1">
    <source>
        <dbReference type="ARBA" id="ARBA00012928"/>
    </source>
</evidence>
<keyword evidence="3" id="KW-0520">NAD</keyword>
<evidence type="ECO:0000259" key="5">
    <source>
        <dbReference type="PROSITE" id="PS50305"/>
    </source>
</evidence>
<protein>
    <recommendedName>
        <fullName evidence="1">protein acetyllysine N-acetyltransferase</fullName>
        <ecNumber evidence="1">2.3.1.286</ecNumber>
    </recommendedName>
</protein>
<dbReference type="InterPro" id="IPR050134">
    <property type="entry name" value="NAD-dep_sirtuin_deacylases"/>
</dbReference>
<dbReference type="InterPro" id="IPR029035">
    <property type="entry name" value="DHS-like_NAD/FAD-binding_dom"/>
</dbReference>
<gene>
    <name evidence="6" type="ORF">JAO78_007385</name>
</gene>
<organism evidence="6 7">
    <name type="scientific">Alishewanella maricola</name>
    <dbReference type="NCBI Taxonomy" id="2795740"/>
    <lineage>
        <taxon>Bacteria</taxon>
        <taxon>Pseudomonadati</taxon>
        <taxon>Pseudomonadota</taxon>
        <taxon>Gammaproteobacteria</taxon>
        <taxon>Alteromonadales</taxon>
        <taxon>Alteromonadaceae</taxon>
        <taxon>Alishewanella</taxon>
    </lineage>
</organism>
<dbReference type="PANTHER" id="PTHR11085">
    <property type="entry name" value="NAD-DEPENDENT PROTEIN DEACYLASE SIRTUIN-5, MITOCHONDRIAL-RELATED"/>
    <property type="match status" value="1"/>
</dbReference>
<evidence type="ECO:0000313" key="6">
    <source>
        <dbReference type="EMBL" id="MCB5226638.1"/>
    </source>
</evidence>
<evidence type="ECO:0000256" key="3">
    <source>
        <dbReference type="ARBA" id="ARBA00023027"/>
    </source>
</evidence>
<evidence type="ECO:0000256" key="2">
    <source>
        <dbReference type="ARBA" id="ARBA00022679"/>
    </source>
</evidence>
<keyword evidence="7" id="KW-1185">Reference proteome</keyword>
<dbReference type="PROSITE" id="PS50305">
    <property type="entry name" value="SIRTUIN"/>
    <property type="match status" value="1"/>
</dbReference>
<evidence type="ECO:0000256" key="4">
    <source>
        <dbReference type="PROSITE-ProRule" id="PRU00236"/>
    </source>
</evidence>
<proteinExistence type="predicted"/>
<feature type="domain" description="Deacetylase sirtuin-type" evidence="5">
    <location>
        <begin position="1"/>
        <end position="235"/>
    </location>
</feature>
<dbReference type="EMBL" id="JAEINI020000004">
    <property type="protein sequence ID" value="MCB5226638.1"/>
    <property type="molecule type" value="Genomic_DNA"/>
</dbReference>
<dbReference type="PANTHER" id="PTHR11085:SF4">
    <property type="entry name" value="NAD-DEPENDENT PROTEIN DEACYLASE"/>
    <property type="match status" value="1"/>
</dbReference>
<name>A0ABS8C2S9_9ALTE</name>
<comment type="caution">
    <text evidence="6">The sequence shown here is derived from an EMBL/GenBank/DDBJ whole genome shotgun (WGS) entry which is preliminary data.</text>
</comment>
<dbReference type="InterPro" id="IPR026590">
    <property type="entry name" value="Ssirtuin_cat_dom"/>
</dbReference>
<sequence length="237" mass="25956">MVVFTGAGISAASGLPTFRDSEGLWQQYDVYQLASPEGFAANPELVHRFYQSRRLAAAKAQPNTAHLAIAQLEQQYQVVVITQNIDDLHERAGSSQVIHLHGKLNELRKVNQPDAVFDIGDAEFTEHSLAPDGSAWQLSEWRPNIVWFGEMVPHLLEASDFLSAAQKVLVVGSSLLVEPAASLLHSCGEDADKYLVDLAAHLATPYGFKVLQGEAVTKVVELVRRWLNDANLDASVS</sequence>
<keyword evidence="2" id="KW-0808">Transferase</keyword>
<comment type="caution">
    <text evidence="4">Lacks conserved residue(s) required for the propagation of feature annotation.</text>
</comment>
<dbReference type="InterPro" id="IPR026591">
    <property type="entry name" value="Sirtuin_cat_small_dom_sf"/>
</dbReference>